<accession>A0A6A3E8P1</accession>
<feature type="region of interest" description="Disordered" evidence="1">
    <location>
        <begin position="80"/>
        <end position="110"/>
    </location>
</feature>
<reference evidence="2 3" key="1">
    <citation type="submission" date="2018-08" db="EMBL/GenBank/DDBJ databases">
        <title>Genomic investigation of the strawberry pathogen Phytophthora fragariae indicates pathogenicity is determined by transcriptional variation in three key races.</title>
        <authorList>
            <person name="Adams T.M."/>
            <person name="Armitage A.D."/>
            <person name="Sobczyk M.K."/>
            <person name="Bates H.J."/>
            <person name="Dunwell J.M."/>
            <person name="Nellist C.F."/>
            <person name="Harrison R.J."/>
        </authorList>
    </citation>
    <scope>NUCLEOTIDE SEQUENCE [LARGE SCALE GENOMIC DNA]</scope>
    <source>
        <strain evidence="2 3">NOV-9</strain>
    </source>
</reference>
<dbReference type="EMBL" id="QXGF01001453">
    <property type="protein sequence ID" value="KAE8929895.1"/>
    <property type="molecule type" value="Genomic_DNA"/>
</dbReference>
<evidence type="ECO:0000256" key="1">
    <source>
        <dbReference type="SAM" id="MobiDB-lite"/>
    </source>
</evidence>
<gene>
    <name evidence="2" type="ORF">PF009_g20005</name>
</gene>
<dbReference type="AlphaFoldDB" id="A0A6A3E8P1"/>
<feature type="compositionally biased region" description="Low complexity" evidence="1">
    <location>
        <begin position="80"/>
        <end position="89"/>
    </location>
</feature>
<evidence type="ECO:0000313" key="3">
    <source>
        <dbReference type="Proteomes" id="UP000429523"/>
    </source>
</evidence>
<comment type="caution">
    <text evidence="2">The sequence shown here is derived from an EMBL/GenBank/DDBJ whole genome shotgun (WGS) entry which is preliminary data.</text>
</comment>
<organism evidence="2 3">
    <name type="scientific">Phytophthora fragariae</name>
    <dbReference type="NCBI Taxonomy" id="53985"/>
    <lineage>
        <taxon>Eukaryota</taxon>
        <taxon>Sar</taxon>
        <taxon>Stramenopiles</taxon>
        <taxon>Oomycota</taxon>
        <taxon>Peronosporomycetes</taxon>
        <taxon>Peronosporales</taxon>
        <taxon>Peronosporaceae</taxon>
        <taxon>Phytophthora</taxon>
    </lineage>
</organism>
<dbReference type="Proteomes" id="UP000429523">
    <property type="component" value="Unassembled WGS sequence"/>
</dbReference>
<proteinExistence type="predicted"/>
<protein>
    <submittedName>
        <fullName evidence="2">Uncharacterized protein</fullName>
    </submittedName>
</protein>
<evidence type="ECO:0000313" key="2">
    <source>
        <dbReference type="EMBL" id="KAE8929895.1"/>
    </source>
</evidence>
<sequence length="188" mass="20438">MVTSSGLRLPREEEGRPLLDRRIEDATAASAAATAEASQAPTACAASAAARSSTTARWTWTTWTPTRVAATTRGCRCPSSRSSGWCPPSAAHHGGGSSIKSLQPQTHPRTTDDLIKEVKLVFEEMTAATFNETFLDLQVVMEQIMRRRQRQLPGTSWVTCTRINYFALPVTASIPETREACGLDVLLC</sequence>
<feature type="compositionally biased region" description="Polar residues" evidence="1">
    <location>
        <begin position="98"/>
        <end position="108"/>
    </location>
</feature>
<name>A0A6A3E8P1_9STRA</name>